<name>A0A4U5NW62_STECR</name>
<organism evidence="3 4">
    <name type="scientific">Steinernema carpocapsae</name>
    <name type="common">Entomopathogenic nematode</name>
    <dbReference type="NCBI Taxonomy" id="34508"/>
    <lineage>
        <taxon>Eukaryota</taxon>
        <taxon>Metazoa</taxon>
        <taxon>Ecdysozoa</taxon>
        <taxon>Nematoda</taxon>
        <taxon>Chromadorea</taxon>
        <taxon>Rhabditida</taxon>
        <taxon>Tylenchina</taxon>
        <taxon>Panagrolaimomorpha</taxon>
        <taxon>Strongyloidoidea</taxon>
        <taxon>Steinernematidae</taxon>
        <taxon>Steinernema</taxon>
    </lineage>
</organism>
<evidence type="ECO:0000313" key="3">
    <source>
        <dbReference type="EMBL" id="TKR87827.1"/>
    </source>
</evidence>
<keyword evidence="2" id="KW-1133">Transmembrane helix</keyword>
<dbReference type="AlphaFoldDB" id="A0A4U5NW62"/>
<keyword evidence="4" id="KW-1185">Reference proteome</keyword>
<evidence type="ECO:0000313" key="4">
    <source>
        <dbReference type="Proteomes" id="UP000298663"/>
    </source>
</evidence>
<evidence type="ECO:0000256" key="1">
    <source>
        <dbReference type="SAM" id="MobiDB-lite"/>
    </source>
</evidence>
<reference evidence="3 4" key="1">
    <citation type="journal article" date="2015" name="Genome Biol.">
        <title>Comparative genomics of Steinernema reveals deeply conserved gene regulatory networks.</title>
        <authorList>
            <person name="Dillman A.R."/>
            <person name="Macchietto M."/>
            <person name="Porter C.F."/>
            <person name="Rogers A."/>
            <person name="Williams B."/>
            <person name="Antoshechkin I."/>
            <person name="Lee M.M."/>
            <person name="Goodwin Z."/>
            <person name="Lu X."/>
            <person name="Lewis E.E."/>
            <person name="Goodrich-Blair H."/>
            <person name="Stock S.P."/>
            <person name="Adams B.J."/>
            <person name="Sternberg P.W."/>
            <person name="Mortazavi A."/>
        </authorList>
    </citation>
    <scope>NUCLEOTIDE SEQUENCE [LARGE SCALE GENOMIC DNA]</scope>
    <source>
        <strain evidence="3 4">ALL</strain>
    </source>
</reference>
<feature type="transmembrane region" description="Helical" evidence="2">
    <location>
        <begin position="81"/>
        <end position="100"/>
    </location>
</feature>
<dbReference type="Proteomes" id="UP000298663">
    <property type="component" value="Unassembled WGS sequence"/>
</dbReference>
<evidence type="ECO:0000256" key="2">
    <source>
        <dbReference type="SAM" id="Phobius"/>
    </source>
</evidence>
<sequence>MAPRSSVFDHFEEINGFYKFKRCGSRLKKPADGSTGTLREHAKIHGNIESKQDAKRNDDGPPKKLPKLDFADDSYSRSEKILRFFAAFGVPFQAVFFRISDRISNRIRIRIGSDPTWIRSVWDLCATCRKRK</sequence>
<feature type="compositionally biased region" description="Basic and acidic residues" evidence="1">
    <location>
        <begin position="38"/>
        <end position="70"/>
    </location>
</feature>
<reference evidence="3 4" key="2">
    <citation type="journal article" date="2019" name="G3 (Bethesda)">
        <title>Hybrid Assembly of the Genome of the Entomopathogenic Nematode Steinernema carpocapsae Identifies the X-Chromosome.</title>
        <authorList>
            <person name="Serra L."/>
            <person name="Macchietto M."/>
            <person name="Macias-Munoz A."/>
            <person name="McGill C.J."/>
            <person name="Rodriguez I.M."/>
            <person name="Rodriguez B."/>
            <person name="Murad R."/>
            <person name="Mortazavi A."/>
        </authorList>
    </citation>
    <scope>NUCLEOTIDE SEQUENCE [LARGE SCALE GENOMIC DNA]</scope>
    <source>
        <strain evidence="3 4">ALL</strain>
    </source>
</reference>
<dbReference type="EMBL" id="AZBU02000003">
    <property type="protein sequence ID" value="TKR87827.1"/>
    <property type="molecule type" value="Genomic_DNA"/>
</dbReference>
<keyword evidence="2" id="KW-0812">Transmembrane</keyword>
<gene>
    <name evidence="3" type="ORF">L596_012164</name>
</gene>
<proteinExistence type="predicted"/>
<protein>
    <submittedName>
        <fullName evidence="3">Uncharacterized protein</fullName>
    </submittedName>
</protein>
<feature type="region of interest" description="Disordered" evidence="1">
    <location>
        <begin position="28"/>
        <end position="70"/>
    </location>
</feature>
<comment type="caution">
    <text evidence="3">The sequence shown here is derived from an EMBL/GenBank/DDBJ whole genome shotgun (WGS) entry which is preliminary data.</text>
</comment>
<accession>A0A4U5NW62</accession>
<keyword evidence="2" id="KW-0472">Membrane</keyword>